<gene>
    <name evidence="2" type="ORF">PDIGIT_LOCUS11467</name>
</gene>
<evidence type="ECO:0000256" key="1">
    <source>
        <dbReference type="SAM" id="SignalP"/>
    </source>
</evidence>
<dbReference type="OrthoDB" id="5144514at2759"/>
<dbReference type="PANTHER" id="PTHR36195:SF6">
    <property type="entry name" value="SECRETED THAUMATIN-LIKE PROTEIN CALA"/>
    <property type="match status" value="1"/>
</dbReference>
<name>A0A9W4UN37_9PLEO</name>
<keyword evidence="1" id="KW-0732">Signal</keyword>
<evidence type="ECO:0000313" key="2">
    <source>
        <dbReference type="EMBL" id="CAI6338339.1"/>
    </source>
</evidence>
<feature type="signal peptide" evidence="1">
    <location>
        <begin position="1"/>
        <end position="21"/>
    </location>
</feature>
<dbReference type="Proteomes" id="UP001152607">
    <property type="component" value="Unassembled WGS sequence"/>
</dbReference>
<dbReference type="AlphaFoldDB" id="A0A9W4UN37"/>
<comment type="caution">
    <text evidence="2">The sequence shown here is derived from an EMBL/GenBank/DDBJ whole genome shotgun (WGS) entry which is preliminary data.</text>
</comment>
<organism evidence="2 3">
    <name type="scientific">Periconia digitata</name>
    <dbReference type="NCBI Taxonomy" id="1303443"/>
    <lineage>
        <taxon>Eukaryota</taxon>
        <taxon>Fungi</taxon>
        <taxon>Dikarya</taxon>
        <taxon>Ascomycota</taxon>
        <taxon>Pezizomycotina</taxon>
        <taxon>Dothideomycetes</taxon>
        <taxon>Pleosporomycetidae</taxon>
        <taxon>Pleosporales</taxon>
        <taxon>Massarineae</taxon>
        <taxon>Periconiaceae</taxon>
        <taxon>Periconia</taxon>
    </lineage>
</organism>
<dbReference type="EMBL" id="CAOQHR010000008">
    <property type="protein sequence ID" value="CAI6338339.1"/>
    <property type="molecule type" value="Genomic_DNA"/>
</dbReference>
<keyword evidence="3" id="KW-1185">Reference proteome</keyword>
<dbReference type="Pfam" id="PF04681">
    <property type="entry name" value="Bys1"/>
    <property type="match status" value="1"/>
</dbReference>
<reference evidence="2" key="1">
    <citation type="submission" date="2023-01" db="EMBL/GenBank/DDBJ databases">
        <authorList>
            <person name="Van Ghelder C."/>
            <person name="Rancurel C."/>
        </authorList>
    </citation>
    <scope>NUCLEOTIDE SEQUENCE</scope>
    <source>
        <strain evidence="2">CNCM I-4278</strain>
    </source>
</reference>
<feature type="chain" id="PRO_5040812637" evidence="1">
    <location>
        <begin position="22"/>
        <end position="196"/>
    </location>
</feature>
<sequence>MVSFSLIAAAAASTLFTSALAGTAYLENNCAYPVWVLGSYSGTVTKIAAGGKYTEGLKPNFPASIKISKRVQKKDEFAEEITQFEYKVDDYLWYDTSFIDCADTNINTCPGWAGGVKISATKGNCKTGLHLPRGTDPTQAYFVPSDNDSVKSCDIHENKGDITMTLCNAKKAKKSLAGRFAYETEEWEEDREVHDE</sequence>
<evidence type="ECO:0000313" key="3">
    <source>
        <dbReference type="Proteomes" id="UP001152607"/>
    </source>
</evidence>
<protein>
    <submittedName>
        <fullName evidence="2">Uncharacterized protein</fullName>
    </submittedName>
</protein>
<dbReference type="PANTHER" id="PTHR36195">
    <property type="entry name" value="DOMAIN PROTEIN, PUTATIVE (AFU_ORTHOLOGUE AFUA_5G01990)-RELATED-RELATED"/>
    <property type="match status" value="1"/>
</dbReference>
<accession>A0A9W4UN37</accession>
<dbReference type="InterPro" id="IPR006771">
    <property type="entry name" value="CetA-like"/>
</dbReference>
<proteinExistence type="predicted"/>